<dbReference type="InterPro" id="IPR036259">
    <property type="entry name" value="MFS_trans_sf"/>
</dbReference>
<evidence type="ECO:0000313" key="11">
    <source>
        <dbReference type="EMBL" id="KAK9691851.1"/>
    </source>
</evidence>
<feature type="transmembrane region" description="Helical" evidence="9">
    <location>
        <begin position="402"/>
        <end position="422"/>
    </location>
</feature>
<dbReference type="PANTHER" id="PTHR48021:SF25">
    <property type="entry name" value="SUGAR TRANSPORTER ERD6-LIKE 5"/>
    <property type="match status" value="1"/>
</dbReference>
<comment type="caution">
    <text evidence="11">The sequence shown here is derived from an EMBL/GenBank/DDBJ whole genome shotgun (WGS) entry which is preliminary data.</text>
</comment>
<evidence type="ECO:0000256" key="5">
    <source>
        <dbReference type="ARBA" id="ARBA00022692"/>
    </source>
</evidence>
<evidence type="ECO:0000256" key="3">
    <source>
        <dbReference type="ARBA" id="ARBA00022448"/>
    </source>
</evidence>
<keyword evidence="12" id="KW-1185">Reference proteome</keyword>
<dbReference type="InterPro" id="IPR044775">
    <property type="entry name" value="MFS_ERD6/Tret1-like"/>
</dbReference>
<evidence type="ECO:0000256" key="7">
    <source>
        <dbReference type="ARBA" id="ARBA00023136"/>
    </source>
</evidence>
<dbReference type="PROSITE" id="PS00216">
    <property type="entry name" value="SUGAR_TRANSPORT_1"/>
    <property type="match status" value="1"/>
</dbReference>
<dbReference type="Gene3D" id="1.20.1250.20">
    <property type="entry name" value="MFS general substrate transporter like domains"/>
    <property type="match status" value="1"/>
</dbReference>
<feature type="transmembrane region" description="Helical" evidence="9">
    <location>
        <begin position="64"/>
        <end position="82"/>
    </location>
</feature>
<evidence type="ECO:0000256" key="2">
    <source>
        <dbReference type="ARBA" id="ARBA00010992"/>
    </source>
</evidence>
<feature type="transmembrane region" description="Helical" evidence="9">
    <location>
        <begin position="366"/>
        <end position="390"/>
    </location>
</feature>
<sequence>MGEEVEKKLLDDIDKEKGNVTFVLVFSIFIAVCGSFSGGCAMGYSSPVQSSIVTDLELSTAQFSIFGSLLNIGGLLGALVCGKITDHFGRRATMWFSSLLYLTGWIAIACAQGALSLDLGRLALGFANGIISYAMPVYIAEITPKNLRGGSVLLHQLMLCSGIAVVFLAGIITSWQILALVGTLPCLIQLVGIYFIPESPRWLIKTQQSSELPVLTSSRKKYEAALQRLRGKNVDISDEADEIRAHTEAFENNVNHKFSDVFQKKYAFALIVCLGLMALSGFGGAYGILFYANSTFESAGLSGTVGSIAMGLIQLPPAVIGVLLMDKFGRRPLLMFSAVGMGIGTLSLAISFSFKEHGLMTDFSPYLALFGILLFAATFPLGMGGIPCVIMSEIFPINTKGAAGSLATVVSFVSTWIVSYAFNFMMDWSSSGTFFVFASVNVCSLLFVAKLVPETKGQTLEEIQTSVMYK</sequence>
<dbReference type="Proteomes" id="UP001443914">
    <property type="component" value="Unassembled WGS sequence"/>
</dbReference>
<feature type="transmembrane region" description="Helical" evidence="9">
    <location>
        <begin position="94"/>
        <end position="115"/>
    </location>
</feature>
<dbReference type="NCBIfam" id="TIGR00879">
    <property type="entry name" value="SP"/>
    <property type="match status" value="1"/>
</dbReference>
<dbReference type="AlphaFoldDB" id="A0AAW1IR52"/>
<dbReference type="PANTHER" id="PTHR48021">
    <property type="match status" value="1"/>
</dbReference>
<dbReference type="Pfam" id="PF00083">
    <property type="entry name" value="Sugar_tr"/>
    <property type="match status" value="1"/>
</dbReference>
<feature type="transmembrane region" description="Helical" evidence="9">
    <location>
        <begin position="434"/>
        <end position="452"/>
    </location>
</feature>
<dbReference type="InterPro" id="IPR005829">
    <property type="entry name" value="Sugar_transporter_CS"/>
</dbReference>
<evidence type="ECO:0000256" key="8">
    <source>
        <dbReference type="RuleBase" id="RU003346"/>
    </source>
</evidence>
<keyword evidence="4" id="KW-0762">Sugar transport</keyword>
<organism evidence="11 12">
    <name type="scientific">Saponaria officinalis</name>
    <name type="common">Common soapwort</name>
    <name type="synonym">Lychnis saponaria</name>
    <dbReference type="NCBI Taxonomy" id="3572"/>
    <lineage>
        <taxon>Eukaryota</taxon>
        <taxon>Viridiplantae</taxon>
        <taxon>Streptophyta</taxon>
        <taxon>Embryophyta</taxon>
        <taxon>Tracheophyta</taxon>
        <taxon>Spermatophyta</taxon>
        <taxon>Magnoliopsida</taxon>
        <taxon>eudicotyledons</taxon>
        <taxon>Gunneridae</taxon>
        <taxon>Pentapetalae</taxon>
        <taxon>Caryophyllales</taxon>
        <taxon>Caryophyllaceae</taxon>
        <taxon>Caryophylleae</taxon>
        <taxon>Saponaria</taxon>
    </lineage>
</organism>
<feature type="transmembrane region" description="Helical" evidence="9">
    <location>
        <begin position="177"/>
        <end position="196"/>
    </location>
</feature>
<dbReference type="EMBL" id="JBDFQZ010000009">
    <property type="protein sequence ID" value="KAK9691851.1"/>
    <property type="molecule type" value="Genomic_DNA"/>
</dbReference>
<keyword evidence="7 9" id="KW-0472">Membrane</keyword>
<dbReference type="GO" id="GO:0016020">
    <property type="term" value="C:membrane"/>
    <property type="evidence" value="ECO:0007669"/>
    <property type="project" value="UniProtKB-SubCell"/>
</dbReference>
<dbReference type="InterPro" id="IPR005828">
    <property type="entry name" value="MFS_sugar_transport-like"/>
</dbReference>
<proteinExistence type="inferred from homology"/>
<dbReference type="PROSITE" id="PS50850">
    <property type="entry name" value="MFS"/>
    <property type="match status" value="1"/>
</dbReference>
<dbReference type="GO" id="GO:0051119">
    <property type="term" value="F:sugar transmembrane transporter activity"/>
    <property type="evidence" value="ECO:0007669"/>
    <property type="project" value="InterPro"/>
</dbReference>
<dbReference type="FunFam" id="1.20.1250.20:FF:000043">
    <property type="entry name" value="sugar transporter ERD6-like 6"/>
    <property type="match status" value="1"/>
</dbReference>
<evidence type="ECO:0000256" key="9">
    <source>
        <dbReference type="SAM" id="Phobius"/>
    </source>
</evidence>
<comment type="subcellular location">
    <subcellularLocation>
        <location evidence="1">Membrane</location>
        <topology evidence="1">Multi-pass membrane protein</topology>
    </subcellularLocation>
</comment>
<comment type="similarity">
    <text evidence="2 8">Belongs to the major facilitator superfamily. Sugar transporter (TC 2.A.1.1) family.</text>
</comment>
<protein>
    <recommendedName>
        <fullName evidence="10">Major facilitator superfamily (MFS) profile domain-containing protein</fullName>
    </recommendedName>
</protein>
<evidence type="ECO:0000313" key="12">
    <source>
        <dbReference type="Proteomes" id="UP001443914"/>
    </source>
</evidence>
<feature type="transmembrane region" description="Helical" evidence="9">
    <location>
        <begin position="266"/>
        <end position="292"/>
    </location>
</feature>
<evidence type="ECO:0000259" key="10">
    <source>
        <dbReference type="PROSITE" id="PS50850"/>
    </source>
</evidence>
<evidence type="ECO:0000256" key="1">
    <source>
        <dbReference type="ARBA" id="ARBA00004141"/>
    </source>
</evidence>
<dbReference type="CDD" id="cd17358">
    <property type="entry name" value="MFS_GLUT6_8_Class3_like"/>
    <property type="match status" value="1"/>
</dbReference>
<accession>A0AAW1IR52</accession>
<feature type="transmembrane region" description="Helical" evidence="9">
    <location>
        <begin position="304"/>
        <end position="325"/>
    </location>
</feature>
<evidence type="ECO:0000256" key="4">
    <source>
        <dbReference type="ARBA" id="ARBA00022597"/>
    </source>
</evidence>
<keyword evidence="6 9" id="KW-1133">Transmembrane helix</keyword>
<feature type="domain" description="Major facilitator superfamily (MFS) profile" evidence="10">
    <location>
        <begin position="27"/>
        <end position="456"/>
    </location>
</feature>
<dbReference type="InterPro" id="IPR050549">
    <property type="entry name" value="MFS_Trehalose_Transporter"/>
</dbReference>
<dbReference type="InterPro" id="IPR020846">
    <property type="entry name" value="MFS_dom"/>
</dbReference>
<keyword evidence="5 9" id="KW-0812">Transmembrane</keyword>
<keyword evidence="3 8" id="KW-0813">Transport</keyword>
<dbReference type="SUPFAM" id="SSF103473">
    <property type="entry name" value="MFS general substrate transporter"/>
    <property type="match status" value="1"/>
</dbReference>
<feature type="transmembrane region" description="Helical" evidence="9">
    <location>
        <begin position="20"/>
        <end position="44"/>
    </location>
</feature>
<feature type="transmembrane region" description="Helical" evidence="9">
    <location>
        <begin position="152"/>
        <end position="171"/>
    </location>
</feature>
<feature type="transmembrane region" description="Helical" evidence="9">
    <location>
        <begin position="332"/>
        <end position="354"/>
    </location>
</feature>
<feature type="transmembrane region" description="Helical" evidence="9">
    <location>
        <begin position="121"/>
        <end position="140"/>
    </location>
</feature>
<dbReference type="InterPro" id="IPR003663">
    <property type="entry name" value="Sugar/inositol_transpt"/>
</dbReference>
<gene>
    <name evidence="11" type="ORF">RND81_09G224000</name>
</gene>
<dbReference type="PRINTS" id="PR00171">
    <property type="entry name" value="SUGRTRNSPORT"/>
</dbReference>
<evidence type="ECO:0000256" key="6">
    <source>
        <dbReference type="ARBA" id="ARBA00022989"/>
    </source>
</evidence>
<name>A0AAW1IR52_SAPOF</name>
<reference evidence="11" key="1">
    <citation type="submission" date="2024-03" db="EMBL/GenBank/DDBJ databases">
        <title>WGS assembly of Saponaria officinalis var. Norfolk2.</title>
        <authorList>
            <person name="Jenkins J."/>
            <person name="Shu S."/>
            <person name="Grimwood J."/>
            <person name="Barry K."/>
            <person name="Goodstein D."/>
            <person name="Schmutz J."/>
            <person name="Leebens-Mack J."/>
            <person name="Osbourn A."/>
        </authorList>
    </citation>
    <scope>NUCLEOTIDE SEQUENCE [LARGE SCALE GENOMIC DNA]</scope>
    <source>
        <strain evidence="11">JIC</strain>
    </source>
</reference>